<protein>
    <submittedName>
        <fullName evidence="5">Extracellular solute-binding protein</fullName>
    </submittedName>
</protein>
<comment type="caution">
    <text evidence="5">The sequence shown here is derived from an EMBL/GenBank/DDBJ whole genome shotgun (WGS) entry which is preliminary data.</text>
</comment>
<dbReference type="InterPro" id="IPR006059">
    <property type="entry name" value="SBP"/>
</dbReference>
<dbReference type="PANTHER" id="PTHR30061:SF50">
    <property type="entry name" value="MALTOSE_MALTODEXTRIN-BINDING PERIPLASMIC PROTEIN"/>
    <property type="match status" value="1"/>
</dbReference>
<evidence type="ECO:0000256" key="1">
    <source>
        <dbReference type="ARBA" id="ARBA00008520"/>
    </source>
</evidence>
<keyword evidence="6" id="KW-1185">Reference proteome</keyword>
<evidence type="ECO:0000256" key="2">
    <source>
        <dbReference type="ARBA" id="ARBA00022448"/>
    </source>
</evidence>
<dbReference type="RefSeq" id="WP_141286700.1">
    <property type="nucleotide sequence ID" value="NZ_BAAAEW010000021.1"/>
</dbReference>
<gene>
    <name evidence="5" type="ORF">GCM10009107_31850</name>
</gene>
<dbReference type="EMBL" id="BAAAEW010000021">
    <property type="protein sequence ID" value="GAA0754903.1"/>
    <property type="molecule type" value="Genomic_DNA"/>
</dbReference>
<evidence type="ECO:0000256" key="4">
    <source>
        <dbReference type="SAM" id="SignalP"/>
    </source>
</evidence>
<dbReference type="Gene3D" id="3.40.190.10">
    <property type="entry name" value="Periplasmic binding protein-like II"/>
    <property type="match status" value="1"/>
</dbReference>
<evidence type="ECO:0000256" key="3">
    <source>
        <dbReference type="ARBA" id="ARBA00022729"/>
    </source>
</evidence>
<dbReference type="Proteomes" id="UP001500279">
    <property type="component" value="Unassembled WGS sequence"/>
</dbReference>
<organism evidence="5 6">
    <name type="scientific">Ideonella azotifigens</name>
    <dbReference type="NCBI Taxonomy" id="513160"/>
    <lineage>
        <taxon>Bacteria</taxon>
        <taxon>Pseudomonadati</taxon>
        <taxon>Pseudomonadota</taxon>
        <taxon>Betaproteobacteria</taxon>
        <taxon>Burkholderiales</taxon>
        <taxon>Sphaerotilaceae</taxon>
        <taxon>Ideonella</taxon>
    </lineage>
</organism>
<dbReference type="Pfam" id="PF13416">
    <property type="entry name" value="SBP_bac_8"/>
    <property type="match status" value="1"/>
</dbReference>
<name>A0ABP3VGT6_9BURK</name>
<feature type="signal peptide" evidence="4">
    <location>
        <begin position="1"/>
        <end position="19"/>
    </location>
</feature>
<reference evidence="6" key="1">
    <citation type="journal article" date="2019" name="Int. J. Syst. Evol. Microbiol.">
        <title>The Global Catalogue of Microorganisms (GCM) 10K type strain sequencing project: providing services to taxonomists for standard genome sequencing and annotation.</title>
        <authorList>
            <consortium name="The Broad Institute Genomics Platform"/>
            <consortium name="The Broad Institute Genome Sequencing Center for Infectious Disease"/>
            <person name="Wu L."/>
            <person name="Ma J."/>
        </authorList>
    </citation>
    <scope>NUCLEOTIDE SEQUENCE [LARGE SCALE GENOMIC DNA]</scope>
    <source>
        <strain evidence="6">JCM 15503</strain>
    </source>
</reference>
<keyword evidence="3 4" id="KW-0732">Signal</keyword>
<evidence type="ECO:0000313" key="5">
    <source>
        <dbReference type="EMBL" id="GAA0754903.1"/>
    </source>
</evidence>
<sequence length="413" mass="45027">MRPAILLLAATLAAGAALAEPVEIQVWRHQTGDADMRASAAAEARFNRQQSRWRVVVETLPQGSYQQSVIAAAMTKKLPCVLDLDQPAVPNFAWAGHVQTLEGALRPAGVEALIPGARSTLKGKLYAVGQFDAALALFARRSVLATHGIRLATMAQPYTATEFRDILRKLKNEGFRYPLDLNAQWTGEWVSYGFSPWLQSAGADLIDRKNFTRVDGVLNGDAALGVVDYYGSLFTERLVARKPVDDQSFPSGRAAFHYTGSWSAKDYLARIGDDLVALPPPAFGAQPRIGAGSWQWAVSSSCPHPEGARQFIEFLISAPEIAAFSQATGLMPTSEAAADQTALYRPGAFGRSLFEYARAYALLRPETPAYPMLSSSFERALKEVREGGDSAEALDRAVEAIQQDLKRNRNYGF</sequence>
<keyword evidence="2" id="KW-0813">Transport</keyword>
<dbReference type="SUPFAM" id="SSF53850">
    <property type="entry name" value="Periplasmic binding protein-like II"/>
    <property type="match status" value="1"/>
</dbReference>
<feature type="chain" id="PRO_5046180311" evidence="4">
    <location>
        <begin position="20"/>
        <end position="413"/>
    </location>
</feature>
<evidence type="ECO:0000313" key="6">
    <source>
        <dbReference type="Proteomes" id="UP001500279"/>
    </source>
</evidence>
<accession>A0ABP3VGT6</accession>
<dbReference type="PANTHER" id="PTHR30061">
    <property type="entry name" value="MALTOSE-BINDING PERIPLASMIC PROTEIN"/>
    <property type="match status" value="1"/>
</dbReference>
<comment type="similarity">
    <text evidence="1">Belongs to the bacterial solute-binding protein 1 family.</text>
</comment>
<proteinExistence type="inferred from homology"/>